<evidence type="ECO:0000256" key="1">
    <source>
        <dbReference type="ARBA" id="ARBA00000085"/>
    </source>
</evidence>
<evidence type="ECO:0000256" key="9">
    <source>
        <dbReference type="SAM" id="Coils"/>
    </source>
</evidence>
<dbReference type="CDD" id="cd00082">
    <property type="entry name" value="HisKA"/>
    <property type="match status" value="1"/>
</dbReference>
<dbReference type="InterPro" id="IPR050351">
    <property type="entry name" value="BphY/WalK/GraS-like"/>
</dbReference>
<dbReference type="Pfam" id="PF00512">
    <property type="entry name" value="HisKA"/>
    <property type="match status" value="1"/>
</dbReference>
<dbReference type="InterPro" id="IPR003594">
    <property type="entry name" value="HATPase_dom"/>
</dbReference>
<evidence type="ECO:0000259" key="12">
    <source>
        <dbReference type="PROSITE" id="PS50109"/>
    </source>
</evidence>
<dbReference type="EC" id="2.7.13.3" evidence="2"/>
<dbReference type="PANTHER" id="PTHR42878:SF7">
    <property type="entry name" value="SENSOR HISTIDINE KINASE GLRK"/>
    <property type="match status" value="1"/>
</dbReference>
<dbReference type="PANTHER" id="PTHR42878">
    <property type="entry name" value="TWO-COMPONENT HISTIDINE KINASE"/>
    <property type="match status" value="1"/>
</dbReference>
<keyword evidence="9" id="KW-0175">Coiled coil</keyword>
<dbReference type="GO" id="GO:0030295">
    <property type="term" value="F:protein kinase activator activity"/>
    <property type="evidence" value="ECO:0007669"/>
    <property type="project" value="TreeGrafter"/>
</dbReference>
<dbReference type="PRINTS" id="PR00344">
    <property type="entry name" value="BCTRLSENSOR"/>
</dbReference>
<keyword evidence="5" id="KW-0547">Nucleotide-binding</keyword>
<evidence type="ECO:0000256" key="8">
    <source>
        <dbReference type="ARBA" id="ARBA00023012"/>
    </source>
</evidence>
<comment type="catalytic activity">
    <reaction evidence="1">
        <text>ATP + protein L-histidine = ADP + protein N-phospho-L-histidine.</text>
        <dbReference type="EC" id="2.7.13.3"/>
    </reaction>
</comment>
<dbReference type="InterPro" id="IPR036890">
    <property type="entry name" value="HATPase_C_sf"/>
</dbReference>
<feature type="transmembrane region" description="Helical" evidence="10">
    <location>
        <begin position="294"/>
        <end position="311"/>
    </location>
</feature>
<reference evidence="14" key="1">
    <citation type="submission" date="2016-10" db="EMBL/GenBank/DDBJ databases">
        <authorList>
            <person name="Varghese N."/>
            <person name="Submissions S."/>
        </authorList>
    </citation>
    <scope>NUCLEOTIDE SEQUENCE [LARGE SCALE GENOMIC DNA]</scope>
    <source>
        <strain evidence="14">DSM 26471</strain>
    </source>
</reference>
<dbReference type="SUPFAM" id="SSF47384">
    <property type="entry name" value="Homodimeric domain of signal transducing histidine kinase"/>
    <property type="match status" value="1"/>
</dbReference>
<feature type="domain" description="Histidine kinase" evidence="12">
    <location>
        <begin position="437"/>
        <end position="653"/>
    </location>
</feature>
<keyword evidence="14" id="KW-1185">Reference proteome</keyword>
<dbReference type="Pfam" id="PF07695">
    <property type="entry name" value="7TMR-DISM_7TM"/>
    <property type="match status" value="1"/>
</dbReference>
<feature type="signal peptide" evidence="11">
    <location>
        <begin position="1"/>
        <end position="16"/>
    </location>
</feature>
<feature type="transmembrane region" description="Helical" evidence="10">
    <location>
        <begin position="323"/>
        <end position="342"/>
    </location>
</feature>
<dbReference type="CDD" id="cd00075">
    <property type="entry name" value="HATPase"/>
    <property type="match status" value="1"/>
</dbReference>
<keyword evidence="3" id="KW-0597">Phosphoprotein</keyword>
<dbReference type="EMBL" id="FORH01000015">
    <property type="protein sequence ID" value="SFK28872.1"/>
    <property type="molecule type" value="Genomic_DNA"/>
</dbReference>
<gene>
    <name evidence="13" type="ORF">SAMN04487991_4303</name>
</gene>
<dbReference type="InterPro" id="IPR003661">
    <property type="entry name" value="HisK_dim/P_dom"/>
</dbReference>
<keyword evidence="11" id="KW-0732">Signal</keyword>
<feature type="coiled-coil region" evidence="9">
    <location>
        <begin position="400"/>
        <end position="427"/>
    </location>
</feature>
<dbReference type="STRING" id="588602.SAMN04487991_4303"/>
<dbReference type="Pfam" id="PF02518">
    <property type="entry name" value="HATPase_c"/>
    <property type="match status" value="1"/>
</dbReference>
<dbReference type="PROSITE" id="PS50109">
    <property type="entry name" value="HIS_KIN"/>
    <property type="match status" value="1"/>
</dbReference>
<evidence type="ECO:0000256" key="2">
    <source>
        <dbReference type="ARBA" id="ARBA00012438"/>
    </source>
</evidence>
<dbReference type="SMART" id="SM00387">
    <property type="entry name" value="HATPase_c"/>
    <property type="match status" value="1"/>
</dbReference>
<feature type="transmembrane region" description="Helical" evidence="10">
    <location>
        <begin position="174"/>
        <end position="197"/>
    </location>
</feature>
<keyword evidence="10" id="KW-0472">Membrane</keyword>
<evidence type="ECO:0000256" key="3">
    <source>
        <dbReference type="ARBA" id="ARBA00022553"/>
    </source>
</evidence>
<proteinExistence type="predicted"/>
<accession>A0A1I3YAN9</accession>
<dbReference type="InterPro" id="IPR011623">
    <property type="entry name" value="7TMR_DISM_rcpt_extracell_dom1"/>
</dbReference>
<dbReference type="GO" id="GO:0000155">
    <property type="term" value="F:phosphorelay sensor kinase activity"/>
    <property type="evidence" value="ECO:0007669"/>
    <property type="project" value="InterPro"/>
</dbReference>
<keyword evidence="4" id="KW-0808">Transferase</keyword>
<dbReference type="SUPFAM" id="SSF55874">
    <property type="entry name" value="ATPase domain of HSP90 chaperone/DNA topoisomerase II/histidine kinase"/>
    <property type="match status" value="1"/>
</dbReference>
<keyword evidence="10" id="KW-1133">Transmembrane helix</keyword>
<dbReference type="Gene3D" id="3.30.565.10">
    <property type="entry name" value="Histidine kinase-like ATPase, C-terminal domain"/>
    <property type="match status" value="1"/>
</dbReference>
<feature type="chain" id="PRO_5011750647" description="histidine kinase" evidence="11">
    <location>
        <begin position="17"/>
        <end position="663"/>
    </location>
</feature>
<dbReference type="Gene3D" id="2.60.40.2380">
    <property type="match status" value="1"/>
</dbReference>
<dbReference type="Proteomes" id="UP000199630">
    <property type="component" value="Unassembled WGS sequence"/>
</dbReference>
<dbReference type="Gene3D" id="1.10.287.130">
    <property type="match status" value="1"/>
</dbReference>
<dbReference type="InterPro" id="IPR036097">
    <property type="entry name" value="HisK_dim/P_sf"/>
</dbReference>
<dbReference type="GO" id="GO:0000156">
    <property type="term" value="F:phosphorelay response regulator activity"/>
    <property type="evidence" value="ECO:0007669"/>
    <property type="project" value="TreeGrafter"/>
</dbReference>
<dbReference type="InterPro" id="IPR004358">
    <property type="entry name" value="Sig_transdc_His_kin-like_C"/>
</dbReference>
<evidence type="ECO:0000256" key="11">
    <source>
        <dbReference type="SAM" id="SignalP"/>
    </source>
</evidence>
<feature type="transmembrane region" description="Helical" evidence="10">
    <location>
        <begin position="238"/>
        <end position="260"/>
    </location>
</feature>
<organism evidence="13 14">
    <name type="scientific">Celeribacter neptunius</name>
    <dbReference type="NCBI Taxonomy" id="588602"/>
    <lineage>
        <taxon>Bacteria</taxon>
        <taxon>Pseudomonadati</taxon>
        <taxon>Pseudomonadota</taxon>
        <taxon>Alphaproteobacteria</taxon>
        <taxon>Rhodobacterales</taxon>
        <taxon>Roseobacteraceae</taxon>
        <taxon>Celeribacter</taxon>
    </lineage>
</organism>
<dbReference type="InterPro" id="IPR011622">
    <property type="entry name" value="7TMR_DISM_rcpt_extracell_dom2"/>
</dbReference>
<keyword evidence="7" id="KW-0067">ATP-binding</keyword>
<dbReference type="GO" id="GO:0007234">
    <property type="term" value="P:osmosensory signaling via phosphorelay pathway"/>
    <property type="evidence" value="ECO:0007669"/>
    <property type="project" value="TreeGrafter"/>
</dbReference>
<protein>
    <recommendedName>
        <fullName evidence="2">histidine kinase</fullName>
        <ecNumber evidence="2">2.7.13.3</ecNumber>
    </recommendedName>
</protein>
<evidence type="ECO:0000256" key="4">
    <source>
        <dbReference type="ARBA" id="ARBA00022679"/>
    </source>
</evidence>
<dbReference type="SMART" id="SM00388">
    <property type="entry name" value="HisKA"/>
    <property type="match status" value="1"/>
</dbReference>
<evidence type="ECO:0000256" key="7">
    <source>
        <dbReference type="ARBA" id="ARBA00022840"/>
    </source>
</evidence>
<feature type="transmembrane region" description="Helical" evidence="10">
    <location>
        <begin position="204"/>
        <end position="226"/>
    </location>
</feature>
<evidence type="ECO:0000256" key="6">
    <source>
        <dbReference type="ARBA" id="ARBA00022777"/>
    </source>
</evidence>
<name>A0A1I3YAN9_9RHOB</name>
<keyword evidence="10" id="KW-0812">Transmembrane</keyword>
<keyword evidence="8" id="KW-0902">Two-component regulatory system</keyword>
<feature type="transmembrane region" description="Helical" evidence="10">
    <location>
        <begin position="267"/>
        <end position="288"/>
    </location>
</feature>
<evidence type="ECO:0000256" key="10">
    <source>
        <dbReference type="SAM" id="Phobius"/>
    </source>
</evidence>
<dbReference type="AlphaFoldDB" id="A0A1I3YAN9"/>
<dbReference type="InterPro" id="IPR005467">
    <property type="entry name" value="His_kinase_dom"/>
</dbReference>
<dbReference type="Pfam" id="PF07696">
    <property type="entry name" value="7TMR-DISMED2"/>
    <property type="match status" value="1"/>
</dbReference>
<dbReference type="GO" id="GO:0005524">
    <property type="term" value="F:ATP binding"/>
    <property type="evidence" value="ECO:0007669"/>
    <property type="project" value="UniProtKB-KW"/>
</dbReference>
<evidence type="ECO:0000313" key="14">
    <source>
        <dbReference type="Proteomes" id="UP000199630"/>
    </source>
</evidence>
<evidence type="ECO:0000256" key="5">
    <source>
        <dbReference type="ARBA" id="ARBA00022741"/>
    </source>
</evidence>
<sequence>MSLLFFFAIPATWAQAAVGETTSHMEVLEDHSGTFTLFDVALGGQAESFEPTGGHYNGGLGQIKAAWLRIEFPAGSDSVRNYFLKLSPPRLSEVTVFVPKVDKPRGTEDFDRFELGANHPVRDRPIFHSELLVPLAPGDDPGMVFVRVSDERALAVRGVVVTVQDLLLSEMVKWLLIGAYLSIGVIACGFSMVLWYWLHESHYIFSATFALSLVLLAVWRSGLLFLVLPDTAHQLHPIIFGGAVGLAFLSEYGFLATFLLSRERTPFVYWVTVALAASGLIFPVAAVYGVADHLLRLNALLIVVPNGYALYRALRGERNARLYLLYFGPIYIAFMLLLARNAQWLPAIVEFEYLYEFGGVAHILAVTIGFGSQIRDAEMKKRKAELALLDATQVAERRAVKIASQRLEALTAAAEELKRALASERTLSRKKRQLLDLISHEYRTPLAIIRANVDLLNIARRQNKPIPDSSLGRIENAVERLTEVIDESLAFSRDAIADPQGAWRILNIQKVVEAAVVTAREIYPDRMVSFAADAYGASCSIRGDEVLLRTAMINIIDNALKYSPKNSQVDVRLTADGKGAVSITVTDRGCGIAEADVPFVFDKHFRASNAIGREGAGLGLYLVWNIVADHGGETEIHSSSAGTAAVVIFPCIKSVNKIEFSNA</sequence>
<keyword evidence="6 13" id="KW-0418">Kinase</keyword>
<evidence type="ECO:0000313" key="13">
    <source>
        <dbReference type="EMBL" id="SFK28872.1"/>
    </source>
</evidence>